<keyword evidence="1" id="KW-0732">Signal</keyword>
<name>A0A7W7T344_9PSEU</name>
<feature type="chain" id="PRO_5030892189" evidence="1">
    <location>
        <begin position="25"/>
        <end position="257"/>
    </location>
</feature>
<dbReference type="Proteomes" id="UP000542674">
    <property type="component" value="Unassembled WGS sequence"/>
</dbReference>
<organism evidence="2 3">
    <name type="scientific">Saccharothrix violaceirubra</name>
    <dbReference type="NCBI Taxonomy" id="413306"/>
    <lineage>
        <taxon>Bacteria</taxon>
        <taxon>Bacillati</taxon>
        <taxon>Actinomycetota</taxon>
        <taxon>Actinomycetes</taxon>
        <taxon>Pseudonocardiales</taxon>
        <taxon>Pseudonocardiaceae</taxon>
        <taxon>Saccharothrix</taxon>
    </lineage>
</organism>
<sequence length="257" mass="26471">MVVASALVTFFALVAVLTPTPVDARVVAARTLEAAKGSPTTGAIADDVAPRLPEGARAVVVKPGGTGERAGTGEVAVLVGDVDRSAASLLLSGGVVATQQSDDGWWVAVSVPDPRSPPLGAVLALLTGAVVLGAAATELHRPKRRDDLLVRGLANLLPDLPAHAAWRARGLLIAGGVRPVHPDEHRHVVGTVPTDDEALVGTVARTVRPGYADGDRVLVRPAVFVYVKTDDQGCPLRHTFPAQGRVLRRGNGPSGPS</sequence>
<comment type="caution">
    <text evidence="2">The sequence shown here is derived from an EMBL/GenBank/DDBJ whole genome shotgun (WGS) entry which is preliminary data.</text>
</comment>
<evidence type="ECO:0000313" key="3">
    <source>
        <dbReference type="Proteomes" id="UP000542674"/>
    </source>
</evidence>
<proteinExistence type="predicted"/>
<gene>
    <name evidence="2" type="ORF">F4559_001829</name>
</gene>
<dbReference type="AlphaFoldDB" id="A0A7W7T344"/>
<protein>
    <submittedName>
        <fullName evidence="2">Uncharacterized protein</fullName>
    </submittedName>
</protein>
<keyword evidence="3" id="KW-1185">Reference proteome</keyword>
<dbReference type="RefSeq" id="WP_184667496.1">
    <property type="nucleotide sequence ID" value="NZ_BAABAI010000031.1"/>
</dbReference>
<evidence type="ECO:0000256" key="1">
    <source>
        <dbReference type="SAM" id="SignalP"/>
    </source>
</evidence>
<dbReference type="EMBL" id="JACHJS010000001">
    <property type="protein sequence ID" value="MBB4964470.1"/>
    <property type="molecule type" value="Genomic_DNA"/>
</dbReference>
<accession>A0A7W7T344</accession>
<evidence type="ECO:0000313" key="2">
    <source>
        <dbReference type="EMBL" id="MBB4964470.1"/>
    </source>
</evidence>
<feature type="signal peptide" evidence="1">
    <location>
        <begin position="1"/>
        <end position="24"/>
    </location>
</feature>
<reference evidence="2 3" key="1">
    <citation type="submission" date="2020-08" db="EMBL/GenBank/DDBJ databases">
        <title>Sequencing the genomes of 1000 actinobacteria strains.</title>
        <authorList>
            <person name="Klenk H.-P."/>
        </authorList>
    </citation>
    <scope>NUCLEOTIDE SEQUENCE [LARGE SCALE GENOMIC DNA]</scope>
    <source>
        <strain evidence="2 3">DSM 45084</strain>
    </source>
</reference>